<feature type="compositionally biased region" description="Pro residues" evidence="2">
    <location>
        <begin position="60"/>
        <end position="70"/>
    </location>
</feature>
<sequence>MHSLSLTSPKPLSLSSRTFLVTPHHPHSFTLRRHPLKPPLSKPISANPSQQQQLEQPYQPFRPPPPPLPPKFRSLDTPARLEVLTNRLGLWFELAPLIPALLQEGFSPTTIEQITGISSLDQNCLVVASQVRQTLTDPETLAFFENSGSEILYEIRLLSTSQRNAVARYLVENNSDAKAARELARAMKDFPKRRGDKGWESFDYMIPTDCLAFMYYRQALEHKNPSDQRTAALQQALEVVVSDKAKKRILADLEGGGDSKDGVEDEGVVVPVVRMKGGEVAEAGTVVVFPVCKAEDGGKGVEEVPWECRNEGEFGVVVAEKGWSRWVALPGWLPVVGLKRGGVVVAFQDARVLPWKANRWYKEEPILVVADRGRKEVVADDGFYLVLHSGDGGRGDGLKVERGLALKENDVKESLGTVVLVVRPPREESDDQLQDEDWE</sequence>
<feature type="domain" description="Rubisco accumulation factor 1 alpha-helical" evidence="4">
    <location>
        <begin position="144"/>
        <end position="253"/>
    </location>
</feature>
<name>A0A834GX01_RHOSS</name>
<evidence type="ECO:0000313" key="6">
    <source>
        <dbReference type="EMBL" id="KAF7142636.1"/>
    </source>
</evidence>
<feature type="domain" description="Rubisco accumulation factor 1 C-terminal" evidence="3">
    <location>
        <begin position="270"/>
        <end position="426"/>
    </location>
</feature>
<feature type="region of interest" description="Disordered" evidence="2">
    <location>
        <begin position="26"/>
        <end position="70"/>
    </location>
</feature>
<comment type="caution">
    <text evidence="6">The sequence shown here is derived from an EMBL/GenBank/DDBJ whole genome shotgun (WGS) entry which is preliminary data.</text>
</comment>
<dbReference type="OrthoDB" id="2017169at2759"/>
<evidence type="ECO:0000313" key="7">
    <source>
        <dbReference type="Proteomes" id="UP000626092"/>
    </source>
</evidence>
<feature type="domain" description="Rubisco accumulation factor 1 helix turn helix" evidence="5">
    <location>
        <begin position="77"/>
        <end position="135"/>
    </location>
</feature>
<dbReference type="Pfam" id="PF18579">
    <property type="entry name" value="Raf1_HTH"/>
    <property type="match status" value="1"/>
</dbReference>
<dbReference type="InterPro" id="IPR037494">
    <property type="entry name" value="RAF1"/>
</dbReference>
<dbReference type="GO" id="GO:0009507">
    <property type="term" value="C:chloroplast"/>
    <property type="evidence" value="ECO:0007669"/>
    <property type="project" value="TreeGrafter"/>
</dbReference>
<proteinExistence type="predicted"/>
<dbReference type="PANTHER" id="PTHR35299:SF3">
    <property type="entry name" value="RUBISCO ACCUMULATION FACTOR 1.2, CHLOROPLASTIC"/>
    <property type="match status" value="1"/>
</dbReference>
<organism evidence="6 7">
    <name type="scientific">Rhododendron simsii</name>
    <name type="common">Sims's rhododendron</name>
    <dbReference type="NCBI Taxonomy" id="118357"/>
    <lineage>
        <taxon>Eukaryota</taxon>
        <taxon>Viridiplantae</taxon>
        <taxon>Streptophyta</taxon>
        <taxon>Embryophyta</taxon>
        <taxon>Tracheophyta</taxon>
        <taxon>Spermatophyta</taxon>
        <taxon>Magnoliopsida</taxon>
        <taxon>eudicotyledons</taxon>
        <taxon>Gunneridae</taxon>
        <taxon>Pentapetalae</taxon>
        <taxon>asterids</taxon>
        <taxon>Ericales</taxon>
        <taxon>Ericaceae</taxon>
        <taxon>Ericoideae</taxon>
        <taxon>Rhodoreae</taxon>
        <taxon>Rhododendron</taxon>
    </lineage>
</organism>
<dbReference type="AlphaFoldDB" id="A0A834GX01"/>
<feature type="compositionally biased region" description="Basic residues" evidence="2">
    <location>
        <begin position="26"/>
        <end position="36"/>
    </location>
</feature>
<dbReference type="PANTHER" id="PTHR35299">
    <property type="entry name" value="RUBISCO ACCUMULATION FACTOR 1"/>
    <property type="match status" value="1"/>
</dbReference>
<dbReference type="GO" id="GO:0110102">
    <property type="term" value="P:ribulose bisphosphate carboxylase complex assembly"/>
    <property type="evidence" value="ECO:0007669"/>
    <property type="project" value="UniProtKB-ARBA"/>
</dbReference>
<protein>
    <submittedName>
        <fullName evidence="6">Uncharacterized protein</fullName>
    </submittedName>
</protein>
<accession>A0A834GX01</accession>
<dbReference type="EMBL" id="WJXA01000005">
    <property type="protein sequence ID" value="KAF7142636.1"/>
    <property type="molecule type" value="Genomic_DNA"/>
</dbReference>
<feature type="compositionally biased region" description="Low complexity" evidence="2">
    <location>
        <begin position="48"/>
        <end position="59"/>
    </location>
</feature>
<evidence type="ECO:0000259" key="5">
    <source>
        <dbReference type="Pfam" id="PF18579"/>
    </source>
</evidence>
<reference evidence="6" key="1">
    <citation type="submission" date="2019-11" db="EMBL/GenBank/DDBJ databases">
        <authorList>
            <person name="Liu Y."/>
            <person name="Hou J."/>
            <person name="Li T.-Q."/>
            <person name="Guan C.-H."/>
            <person name="Wu X."/>
            <person name="Wu H.-Z."/>
            <person name="Ling F."/>
            <person name="Zhang R."/>
            <person name="Shi X.-G."/>
            <person name="Ren J.-P."/>
            <person name="Chen E.-F."/>
            <person name="Sun J.-M."/>
        </authorList>
    </citation>
    <scope>NUCLEOTIDE SEQUENCE</scope>
    <source>
        <strain evidence="6">Adult_tree_wgs_1</strain>
        <tissue evidence="6">Leaves</tissue>
    </source>
</reference>
<gene>
    <name evidence="6" type="ORF">RHSIM_Rhsim05G0175300</name>
</gene>
<evidence type="ECO:0000259" key="3">
    <source>
        <dbReference type="Pfam" id="PF18087"/>
    </source>
</evidence>
<dbReference type="InterPro" id="IPR040858">
    <property type="entry name" value="Raf1_C"/>
</dbReference>
<evidence type="ECO:0000256" key="1">
    <source>
        <dbReference type="ARBA" id="ARBA00023186"/>
    </source>
</evidence>
<dbReference type="InterPro" id="IPR041358">
    <property type="entry name" value="Raf1_N"/>
</dbReference>
<evidence type="ECO:0000256" key="2">
    <source>
        <dbReference type="SAM" id="MobiDB-lite"/>
    </source>
</evidence>
<evidence type="ECO:0000259" key="4">
    <source>
        <dbReference type="Pfam" id="PF18578"/>
    </source>
</evidence>
<dbReference type="InterPro" id="IPR040781">
    <property type="entry name" value="Raf1_HTH"/>
</dbReference>
<dbReference type="Pfam" id="PF18087">
    <property type="entry name" value="RuBisCo_chap_C"/>
    <property type="match status" value="1"/>
</dbReference>
<keyword evidence="1" id="KW-0143">Chaperone</keyword>
<dbReference type="Proteomes" id="UP000626092">
    <property type="component" value="Unassembled WGS sequence"/>
</dbReference>
<dbReference type="Pfam" id="PF18578">
    <property type="entry name" value="Raf1_N"/>
    <property type="match status" value="1"/>
</dbReference>
<keyword evidence="7" id="KW-1185">Reference proteome</keyword>